<proteinExistence type="inferred from homology"/>
<dbReference type="SUPFAM" id="SSF103473">
    <property type="entry name" value="MFS general substrate transporter"/>
    <property type="match status" value="1"/>
</dbReference>
<evidence type="ECO:0000259" key="9">
    <source>
        <dbReference type="PROSITE" id="PS50850"/>
    </source>
</evidence>
<keyword evidence="11" id="KW-1185">Reference proteome</keyword>
<protein>
    <recommendedName>
        <fullName evidence="9">Major facilitator superfamily (MFS) profile domain-containing protein</fullName>
    </recommendedName>
</protein>
<feature type="transmembrane region" description="Helical" evidence="8">
    <location>
        <begin position="350"/>
        <end position="370"/>
    </location>
</feature>
<evidence type="ECO:0000313" key="10">
    <source>
        <dbReference type="EMBL" id="CAI5723363.1"/>
    </source>
</evidence>
<evidence type="ECO:0000256" key="6">
    <source>
        <dbReference type="ARBA" id="ARBA00023136"/>
    </source>
</evidence>
<dbReference type="GO" id="GO:0042128">
    <property type="term" value="P:nitrate assimilation"/>
    <property type="evidence" value="ECO:0007669"/>
    <property type="project" value="UniProtKB-KW"/>
</dbReference>
<feature type="transmembrane region" description="Helical" evidence="8">
    <location>
        <begin position="156"/>
        <end position="174"/>
    </location>
</feature>
<reference evidence="10" key="1">
    <citation type="submission" date="2022-12" db="EMBL/GenBank/DDBJ databases">
        <authorList>
            <person name="Webb A."/>
        </authorList>
    </citation>
    <scope>NUCLEOTIDE SEQUENCE</scope>
    <source>
        <strain evidence="10">Pd1</strain>
    </source>
</reference>
<feature type="transmembrane region" description="Helical" evidence="8">
    <location>
        <begin position="82"/>
        <end position="102"/>
    </location>
</feature>
<evidence type="ECO:0000256" key="1">
    <source>
        <dbReference type="ARBA" id="ARBA00004141"/>
    </source>
</evidence>
<evidence type="ECO:0000256" key="4">
    <source>
        <dbReference type="ARBA" id="ARBA00022989"/>
    </source>
</evidence>
<evidence type="ECO:0000313" key="11">
    <source>
        <dbReference type="Proteomes" id="UP001162029"/>
    </source>
</evidence>
<organism evidence="10 11">
    <name type="scientific">Peronospora destructor</name>
    <dbReference type="NCBI Taxonomy" id="86335"/>
    <lineage>
        <taxon>Eukaryota</taxon>
        <taxon>Sar</taxon>
        <taxon>Stramenopiles</taxon>
        <taxon>Oomycota</taxon>
        <taxon>Peronosporomycetes</taxon>
        <taxon>Peronosporales</taxon>
        <taxon>Peronosporaceae</taxon>
        <taxon>Peronospora</taxon>
    </lineage>
</organism>
<keyword evidence="6 8" id="KW-0472">Membrane</keyword>
<keyword evidence="3 8" id="KW-0812">Transmembrane</keyword>
<feature type="transmembrane region" description="Helical" evidence="8">
    <location>
        <begin position="382"/>
        <end position="400"/>
    </location>
</feature>
<feature type="transmembrane region" description="Helical" evidence="8">
    <location>
        <begin position="412"/>
        <end position="430"/>
    </location>
</feature>
<accession>A0AAV0TKE5</accession>
<dbReference type="PANTHER" id="PTHR23515">
    <property type="entry name" value="HIGH-AFFINITY NITRATE TRANSPORTER 2.3"/>
    <property type="match status" value="1"/>
</dbReference>
<feature type="transmembrane region" description="Helical" evidence="8">
    <location>
        <begin position="114"/>
        <end position="136"/>
    </location>
</feature>
<feature type="region of interest" description="Disordered" evidence="7">
    <location>
        <begin position="443"/>
        <end position="466"/>
    </location>
</feature>
<feature type="domain" description="Major facilitator superfamily (MFS) profile" evidence="9">
    <location>
        <begin position="1"/>
        <end position="433"/>
    </location>
</feature>
<evidence type="ECO:0000256" key="8">
    <source>
        <dbReference type="SAM" id="Phobius"/>
    </source>
</evidence>
<name>A0AAV0TKE5_9STRA</name>
<gene>
    <name evidence="10" type="ORF">PDE001_LOCUS2888</name>
</gene>
<evidence type="ECO:0000256" key="3">
    <source>
        <dbReference type="ARBA" id="ARBA00022692"/>
    </source>
</evidence>
<keyword evidence="5" id="KW-0534">Nitrate assimilation</keyword>
<comment type="similarity">
    <text evidence="2">Belongs to the major facilitator superfamily. Nitrate/nitrite porter (TC 2.A.1.8) family.</text>
</comment>
<dbReference type="Gene3D" id="1.20.1250.20">
    <property type="entry name" value="MFS general substrate transporter like domains"/>
    <property type="match status" value="2"/>
</dbReference>
<dbReference type="Pfam" id="PF07690">
    <property type="entry name" value="MFS_1"/>
    <property type="match status" value="1"/>
</dbReference>
<feature type="compositionally biased region" description="Basic and acidic residues" evidence="7">
    <location>
        <begin position="450"/>
        <end position="466"/>
    </location>
</feature>
<dbReference type="GO" id="GO:0015112">
    <property type="term" value="F:nitrate transmembrane transporter activity"/>
    <property type="evidence" value="ECO:0007669"/>
    <property type="project" value="InterPro"/>
</dbReference>
<dbReference type="InterPro" id="IPR020846">
    <property type="entry name" value="MFS_dom"/>
</dbReference>
<dbReference type="InterPro" id="IPR011701">
    <property type="entry name" value="MFS"/>
</dbReference>
<dbReference type="GO" id="GO:0016020">
    <property type="term" value="C:membrane"/>
    <property type="evidence" value="ECO:0007669"/>
    <property type="project" value="UniProtKB-SubCell"/>
</dbReference>
<sequence length="466" mass="50010">MGFFGWYAIPPLMPVIKTQLGLTDSEVYNSDIASTASTILSRIAAGPLLDRFGPQAVQSAVLWFGAIPIICAAFVTSAKSLVIVRFFIGLVGCVFVSSQYWTTITFARNVAGTANAITGGLGVSGIGFAFLVLPFVYEAMTSSGHVSEDLGWRITIASPAVLVVIMGIVIRFAVDSCPTGDFQELMDTKRKAEQFASVRTSISDSSSSLPMTQHHAREQPKTMSMLDSFKLVLTDTNVLIMIAQYAAAFGTELQLNNMGALYFYTQFTKEGCLSTDSSLCYLLSKTSAATVASSFGLMNIFARALGGLASDTVSRRLGMQGRQCVQFTLLCILGVLVITLGQLESIGPCITFYILVAIAAQATGGSTYGIVPYLNEQHTGTVNGLVGAGGNLGGVIYGLIFRTTDEYSSGLLYTGIMILACALLTPFLRLSHLEKNQERKNSIFQSPSDTYKKPHDTECHGEQLCE</sequence>
<dbReference type="InterPro" id="IPR044772">
    <property type="entry name" value="NO3_transporter"/>
</dbReference>
<keyword evidence="4 8" id="KW-1133">Transmembrane helix</keyword>
<comment type="caution">
    <text evidence="10">The sequence shown here is derived from an EMBL/GenBank/DDBJ whole genome shotgun (WGS) entry which is preliminary data.</text>
</comment>
<dbReference type="AlphaFoldDB" id="A0AAV0TKE5"/>
<evidence type="ECO:0000256" key="2">
    <source>
        <dbReference type="ARBA" id="ARBA00008432"/>
    </source>
</evidence>
<evidence type="ECO:0000256" key="7">
    <source>
        <dbReference type="SAM" id="MobiDB-lite"/>
    </source>
</evidence>
<comment type="subcellular location">
    <subcellularLocation>
        <location evidence="1">Membrane</location>
        <topology evidence="1">Multi-pass membrane protein</topology>
    </subcellularLocation>
</comment>
<feature type="transmembrane region" description="Helical" evidence="8">
    <location>
        <begin position="324"/>
        <end position="344"/>
    </location>
</feature>
<dbReference type="EMBL" id="CANTFM010000503">
    <property type="protein sequence ID" value="CAI5723363.1"/>
    <property type="molecule type" value="Genomic_DNA"/>
</dbReference>
<evidence type="ECO:0000256" key="5">
    <source>
        <dbReference type="ARBA" id="ARBA00023063"/>
    </source>
</evidence>
<dbReference type="InterPro" id="IPR036259">
    <property type="entry name" value="MFS_trans_sf"/>
</dbReference>
<dbReference type="PROSITE" id="PS50850">
    <property type="entry name" value="MFS"/>
    <property type="match status" value="1"/>
</dbReference>
<feature type="transmembrane region" description="Helical" evidence="8">
    <location>
        <begin position="56"/>
        <end position="76"/>
    </location>
</feature>
<dbReference type="Proteomes" id="UP001162029">
    <property type="component" value="Unassembled WGS sequence"/>
</dbReference>